<proteinExistence type="predicted"/>
<accession>A0AAD8Y2Y1</accession>
<keyword evidence="2" id="KW-0812">Transmembrane</keyword>
<evidence type="ECO:0000256" key="2">
    <source>
        <dbReference type="SAM" id="Phobius"/>
    </source>
</evidence>
<dbReference type="EMBL" id="JATAAI010000021">
    <property type="protein sequence ID" value="KAK1738467.1"/>
    <property type="molecule type" value="Genomic_DNA"/>
</dbReference>
<feature type="compositionally biased region" description="Basic and acidic residues" evidence="1">
    <location>
        <begin position="1"/>
        <end position="18"/>
    </location>
</feature>
<feature type="region of interest" description="Disordered" evidence="1">
    <location>
        <begin position="1"/>
        <end position="101"/>
    </location>
</feature>
<evidence type="ECO:0000313" key="3">
    <source>
        <dbReference type="EMBL" id="KAK1738467.1"/>
    </source>
</evidence>
<comment type="caution">
    <text evidence="3">The sequence shown here is derived from an EMBL/GenBank/DDBJ whole genome shotgun (WGS) entry which is preliminary data.</text>
</comment>
<evidence type="ECO:0000256" key="1">
    <source>
        <dbReference type="SAM" id="MobiDB-lite"/>
    </source>
</evidence>
<name>A0AAD8Y2Y1_9STRA</name>
<gene>
    <name evidence="3" type="ORF">QTG54_011136</name>
</gene>
<evidence type="ECO:0000313" key="4">
    <source>
        <dbReference type="Proteomes" id="UP001224775"/>
    </source>
</evidence>
<feature type="compositionally biased region" description="Gly residues" evidence="1">
    <location>
        <begin position="25"/>
        <end position="35"/>
    </location>
</feature>
<feature type="compositionally biased region" description="Gly residues" evidence="1">
    <location>
        <begin position="54"/>
        <end position="64"/>
    </location>
</feature>
<dbReference type="AlphaFoldDB" id="A0AAD8Y2Y1"/>
<feature type="compositionally biased region" description="Basic residues" evidence="1">
    <location>
        <begin position="757"/>
        <end position="791"/>
    </location>
</feature>
<keyword evidence="4" id="KW-1185">Reference proteome</keyword>
<feature type="region of interest" description="Disordered" evidence="1">
    <location>
        <begin position="710"/>
        <end position="729"/>
    </location>
</feature>
<dbReference type="Proteomes" id="UP001224775">
    <property type="component" value="Unassembled WGS sequence"/>
</dbReference>
<feature type="region of interest" description="Disordered" evidence="1">
    <location>
        <begin position="734"/>
        <end position="801"/>
    </location>
</feature>
<reference evidence="3" key="1">
    <citation type="submission" date="2023-06" db="EMBL/GenBank/DDBJ databases">
        <title>Survivors Of The Sea: Transcriptome response of Skeletonema marinoi to long-term dormancy.</title>
        <authorList>
            <person name="Pinder M.I.M."/>
            <person name="Kourtchenko O."/>
            <person name="Robertson E.K."/>
            <person name="Larsson T."/>
            <person name="Maumus F."/>
            <person name="Osuna-Cruz C.M."/>
            <person name="Vancaester E."/>
            <person name="Stenow R."/>
            <person name="Vandepoele K."/>
            <person name="Ploug H."/>
            <person name="Bruchert V."/>
            <person name="Godhe A."/>
            <person name="Topel M."/>
        </authorList>
    </citation>
    <scope>NUCLEOTIDE SEQUENCE</scope>
    <source>
        <strain evidence="3">R05AC</strain>
    </source>
</reference>
<organism evidence="3 4">
    <name type="scientific">Skeletonema marinoi</name>
    <dbReference type="NCBI Taxonomy" id="267567"/>
    <lineage>
        <taxon>Eukaryota</taxon>
        <taxon>Sar</taxon>
        <taxon>Stramenopiles</taxon>
        <taxon>Ochrophyta</taxon>
        <taxon>Bacillariophyta</taxon>
        <taxon>Coscinodiscophyceae</taxon>
        <taxon>Thalassiosirophycidae</taxon>
        <taxon>Thalassiosirales</taxon>
        <taxon>Skeletonemataceae</taxon>
        <taxon>Skeletonema</taxon>
        <taxon>Skeletonema marinoi-dohrnii complex</taxon>
    </lineage>
</organism>
<keyword evidence="2" id="KW-0472">Membrane</keyword>
<sequence length="840" mass="94622">MPRYRDDDRNYDEDRSYYDDDDDGGGYSYGGGDNSYGGDSYASYRSRGSHRSRGGGGRGRSNGGGRRDDYNHRSNNNSMRYRGSGAPAVSNGGGVGSSARIYPQDNAARNNGGVAFAADEENIYTNGETQMMPLNNNNSRLNNNNNNMTSQKKKQLVDFDSYTSDAEKLSAILKVADVELQKHALTSEYYTLRKYSILIPIIVLSLFVAMAGFIAASDIITETTRVHDTTMQEFLTLLVASCGFIVLLLTLLGNQLDYNSKIKFHNGAQDDLTSLCEKMRMYRVERAMDERVVEEEMADVRRKEMELGELDVGDTESEESEVDELAEEDERLLLDEEEQAAAGGLGGGVGGMGGAAAWDTVVQLNNGEFPPTLQQTRGRDIVAHQEGGIMTTSNNTMNNPKKQAAMERKIARQARKQLKLSRKLEKKNEYLTKELVNQKITQERQQQEMSKDIITFYGYHAELHQIISGCKSDVPPDISKFFHVMENRVELMSLSRLGIQEESRMRKNQIIRLCAIEIYNEIQGFALWPVTVPPVDSTIEASLRTVGQLLNMNYRAQKRCKLIPCCPVPLCCKKRTSNNIFSVINEGIDQRELDMMQAERVEVLRQVNDRKARLMAGPAEVLELKDEESAKVVPPTTMSKKPTKEPMPWMMEQNTVQQQMKDYVDFGDGYSRATVDPDGSVMNEMMTEASDPNAVRNGVNDLGLYVHDEEEGDTDEDGTGGGTFEGIAPAPKTEAYSHAISQQQSQAVGPEKEKAEKKSKKKKKKKQKKRTRRRAKRKQSQRRRNLKRGIPKRNTTMRTTEVMMRMKTREATHRVKDHIKDTFCVWELSASHHLSVHELS</sequence>
<feature type="transmembrane region" description="Helical" evidence="2">
    <location>
        <begin position="195"/>
        <end position="214"/>
    </location>
</feature>
<feature type="transmembrane region" description="Helical" evidence="2">
    <location>
        <begin position="234"/>
        <end position="253"/>
    </location>
</feature>
<keyword evidence="2" id="KW-1133">Transmembrane helix</keyword>
<protein>
    <submittedName>
        <fullName evidence="3">Uncharacterized protein</fullName>
    </submittedName>
</protein>